<dbReference type="Pfam" id="PF20153">
    <property type="entry name" value="DUF6535"/>
    <property type="match status" value="1"/>
</dbReference>
<keyword evidence="5" id="KW-1185">Reference proteome</keyword>
<organism evidence="4 5">
    <name type="scientific">Phlebiopsis gigantea (strain 11061_1 CR5-6)</name>
    <name type="common">White-rot fungus</name>
    <name type="synonym">Peniophora gigantea</name>
    <dbReference type="NCBI Taxonomy" id="745531"/>
    <lineage>
        <taxon>Eukaryota</taxon>
        <taxon>Fungi</taxon>
        <taxon>Dikarya</taxon>
        <taxon>Basidiomycota</taxon>
        <taxon>Agaricomycotina</taxon>
        <taxon>Agaricomycetes</taxon>
        <taxon>Polyporales</taxon>
        <taxon>Phanerochaetaceae</taxon>
        <taxon>Phlebiopsis</taxon>
    </lineage>
</organism>
<feature type="transmembrane region" description="Helical" evidence="2">
    <location>
        <begin position="243"/>
        <end position="266"/>
    </location>
</feature>
<dbReference type="HOGENOM" id="CLU_341973_0_0_1"/>
<feature type="transmembrane region" description="Helical" evidence="2">
    <location>
        <begin position="187"/>
        <end position="206"/>
    </location>
</feature>
<evidence type="ECO:0000259" key="3">
    <source>
        <dbReference type="Pfam" id="PF20153"/>
    </source>
</evidence>
<accession>A0A0C3SC49</accession>
<name>A0A0C3SC49_PHLG1</name>
<evidence type="ECO:0000313" key="4">
    <source>
        <dbReference type="EMBL" id="KIP10602.1"/>
    </source>
</evidence>
<protein>
    <recommendedName>
        <fullName evidence="3">DUF6535 domain-containing protein</fullName>
    </recommendedName>
</protein>
<evidence type="ECO:0000313" key="5">
    <source>
        <dbReference type="Proteomes" id="UP000053257"/>
    </source>
</evidence>
<reference evidence="4 5" key="1">
    <citation type="journal article" date="2014" name="PLoS Genet.">
        <title>Analysis of the Phlebiopsis gigantea genome, transcriptome and secretome provides insight into its pioneer colonization strategies of wood.</title>
        <authorList>
            <person name="Hori C."/>
            <person name="Ishida T."/>
            <person name="Igarashi K."/>
            <person name="Samejima M."/>
            <person name="Suzuki H."/>
            <person name="Master E."/>
            <person name="Ferreira P."/>
            <person name="Ruiz-Duenas F.J."/>
            <person name="Held B."/>
            <person name="Canessa P."/>
            <person name="Larrondo L.F."/>
            <person name="Schmoll M."/>
            <person name="Druzhinina I.S."/>
            <person name="Kubicek C.P."/>
            <person name="Gaskell J.A."/>
            <person name="Kersten P."/>
            <person name="St John F."/>
            <person name="Glasner J."/>
            <person name="Sabat G."/>
            <person name="Splinter BonDurant S."/>
            <person name="Syed K."/>
            <person name="Yadav J."/>
            <person name="Mgbeahuruike A.C."/>
            <person name="Kovalchuk A."/>
            <person name="Asiegbu F.O."/>
            <person name="Lackner G."/>
            <person name="Hoffmeister D."/>
            <person name="Rencoret J."/>
            <person name="Gutierrez A."/>
            <person name="Sun H."/>
            <person name="Lindquist E."/>
            <person name="Barry K."/>
            <person name="Riley R."/>
            <person name="Grigoriev I.V."/>
            <person name="Henrissat B."/>
            <person name="Kues U."/>
            <person name="Berka R.M."/>
            <person name="Martinez A.T."/>
            <person name="Covert S.F."/>
            <person name="Blanchette R.A."/>
            <person name="Cullen D."/>
        </authorList>
    </citation>
    <scope>NUCLEOTIDE SEQUENCE [LARGE SCALE GENOMIC DNA]</scope>
    <source>
        <strain evidence="4 5">11061_1 CR5-6</strain>
    </source>
</reference>
<keyword evidence="2" id="KW-0812">Transmembrane</keyword>
<evidence type="ECO:0000256" key="2">
    <source>
        <dbReference type="SAM" id="Phobius"/>
    </source>
</evidence>
<dbReference type="Proteomes" id="UP000053257">
    <property type="component" value="Unassembled WGS sequence"/>
</dbReference>
<keyword evidence="2" id="KW-1133">Transmembrane helix</keyword>
<dbReference type="EMBL" id="KN840453">
    <property type="protein sequence ID" value="KIP10602.1"/>
    <property type="molecule type" value="Genomic_DNA"/>
</dbReference>
<feature type="region of interest" description="Disordered" evidence="1">
    <location>
        <begin position="1"/>
        <end position="26"/>
    </location>
</feature>
<proteinExistence type="predicted"/>
<sequence>MLRVAPPHSPSLLYPSSKTPACRTLSSPVRRNSRPYTIHTMDVDSAGPSPFHLTARDSHEFARSPTIEVTFASLGNGTPPSQNAQLWEQLLEHGTRSDDKVINIWKDELSNLLIFIGLLSAIITSFMIFSLPLLQPSNSAFSNALIIPPPGHLRPVPTSASRYDTSPSSSFATSVEQLDRRVVQVNVLWGCSLALSLISGFFTISVQQWIGRLRVPPHLTSREAVRLRELRRRGLEKWKMEEIIYILSMVVQLSVILFIAGLALLLSTLNDAVASTFLVITATFTGIWIVMTTLAILIPDCPFKSPIVPAMLTVIRIVALIVLGVLLLVYVIVIQTSLFVFTILVIDVCGMITHRLDKLFRAISYSKGSTQLPEIEPVRILSLRVAGIAIRKAVRVALRVWSSLCFSDAFWLGQELKVIAKQADQLDCTAVAYSAYLVPKEESISLFNRSFQEGLGQLPVRKRVELAIRFAEASLEMRHQRVFTGLWSVTPTFSGNLRPFHDTLYELRDSLWNCLPDQWQLKDEAMPSDVYDEPGSDDTELVMPVLYLMYRSTMSDRFKSDEPQDLEFLVKMSQLLMYLQRRLAVEDPMKRHGLRYPMSMLFGCCIQRTLFEDKELIATTKWAQEFLSLLRATLVIAEHRSVQSIRALSQDSVSDLIPSVISIYETALREILSPLAFILEKVVSHITFQIARITPLDRKSHIFMTVEAIIQIANRLEWLASSGYFSPSPAEVLDSPPLLSSGKSINMPPLEAGKLSPAVSRTDRPRSVDVRRRSGMIEPVPELQQVKTEVLRLASALGRICLTVGNGDLDKARGSLEKVQSLVNCSVFQ</sequence>
<feature type="transmembrane region" description="Helical" evidence="2">
    <location>
        <begin position="272"/>
        <end position="298"/>
    </location>
</feature>
<feature type="transmembrane region" description="Helical" evidence="2">
    <location>
        <begin position="310"/>
        <end position="332"/>
    </location>
</feature>
<evidence type="ECO:0000256" key="1">
    <source>
        <dbReference type="SAM" id="MobiDB-lite"/>
    </source>
</evidence>
<dbReference type="OrthoDB" id="3219854at2759"/>
<gene>
    <name evidence="4" type="ORF">PHLGIDRAFT_115359</name>
</gene>
<feature type="domain" description="DUF6535" evidence="3">
    <location>
        <begin position="87"/>
        <end position="267"/>
    </location>
</feature>
<feature type="transmembrane region" description="Helical" evidence="2">
    <location>
        <begin position="112"/>
        <end position="134"/>
    </location>
</feature>
<dbReference type="InterPro" id="IPR045338">
    <property type="entry name" value="DUF6535"/>
</dbReference>
<keyword evidence="2" id="KW-0472">Membrane</keyword>
<dbReference type="AlphaFoldDB" id="A0A0C3SC49"/>